<reference evidence="1 2" key="1">
    <citation type="submission" date="2017-05" db="EMBL/GenBank/DDBJ databases">
        <authorList>
            <person name="Varghese N."/>
            <person name="Submissions S."/>
        </authorList>
    </citation>
    <scope>NUCLEOTIDE SEQUENCE [LARGE SCALE GENOMIC DNA]</scope>
    <source>
        <strain evidence="1 2">DSM 18015</strain>
    </source>
</reference>
<evidence type="ECO:0000313" key="1">
    <source>
        <dbReference type="EMBL" id="SMP93157.1"/>
    </source>
</evidence>
<name>A0ABY1R2B1_9FLAO</name>
<accession>A0ABY1R2B1</accession>
<dbReference type="Proteomes" id="UP001158050">
    <property type="component" value="Unassembled WGS sequence"/>
</dbReference>
<sequence>MRKNLLILFLFAFFTVFSQTYTPLLKEGNKWWVYYREGYCDICNAQFRAYYIFINGETTISGVTYKKIYSNLYHINSYGPFGNGEPNTNNPDVFECLMREDTATKKVYILDPVTNTDKLLYDFSAQKGDVIDSNFRWGFYNYPVTIDDVVSGSVFGKDNVKTFKSDYNNIYEGIGSQSGLFSRPAGHPFEIGAYWLDCFEDTVGKSCDSQFILLGTSENSIDKNLTLYYSKLNSDFKVLGNLSQDYKVTFYESTGRLIEEVNVKGKQSFSLKNIIKNKILFYTITSQGKSWKGKVMIQ</sequence>
<proteinExistence type="predicted"/>
<dbReference type="EMBL" id="FXUO01000004">
    <property type="protein sequence ID" value="SMP93157.1"/>
    <property type="molecule type" value="Genomic_DNA"/>
</dbReference>
<organism evidence="1 2">
    <name type="scientific">Epilithonimonas pallida</name>
    <dbReference type="NCBI Taxonomy" id="373671"/>
    <lineage>
        <taxon>Bacteria</taxon>
        <taxon>Pseudomonadati</taxon>
        <taxon>Bacteroidota</taxon>
        <taxon>Flavobacteriia</taxon>
        <taxon>Flavobacteriales</taxon>
        <taxon>Weeksellaceae</taxon>
        <taxon>Chryseobacterium group</taxon>
        <taxon>Epilithonimonas</taxon>
    </lineage>
</organism>
<comment type="caution">
    <text evidence="1">The sequence shown here is derived from an EMBL/GenBank/DDBJ whole genome shotgun (WGS) entry which is preliminary data.</text>
</comment>
<dbReference type="RefSeq" id="WP_283416752.1">
    <property type="nucleotide sequence ID" value="NZ_FXUO01000004.1"/>
</dbReference>
<keyword evidence="2" id="KW-1185">Reference proteome</keyword>
<gene>
    <name evidence="1" type="ORF">SAMN05421679_104309</name>
</gene>
<protein>
    <submittedName>
        <fullName evidence="1">Uncharacterized protein</fullName>
    </submittedName>
</protein>
<evidence type="ECO:0000313" key="2">
    <source>
        <dbReference type="Proteomes" id="UP001158050"/>
    </source>
</evidence>